<sequence length="669" mass="72369">MEPLEQTMTTLLARGHSPTLADFGGLSVVASAVDVISTSRFSAEFVEIALEEAGDEPAAQQFAARVIARVQDDFKLNLLVEILQANRLSDDLEEGVFDHWLKLSQDSSATVTVRTASLLGALILKRNKARRALRLASAIASASLDDDPFYLANAARVGGFLHSEEPHEGILEFLRDVVKVEEAADDANFELGLYNMGEALKEADPARAKELMGVARVSFDSAAAAREARSDAKAFSIAISLLEGFYQRRPASEMGEWVAALKREAFAHSAYVYGSDDNPLLGSRGAQIAAWASLGMRLARLADEIDQAVWLDGIKIIEEELLTVYTASRTILGGQRAGGIEAIVSPRIQSSLLHNQAQALALRRWLSENAASDKAAAAAELIGLVDDYITGQQPPNPLDATSGSPLLAALQARAKEFGAFDAASIAVARIHEIESSKISHPIMECLEAVRIEFTAVEAFAKYDEVGADFLALALKTLLFLEFRLDATAAQDPTGAYLFENPDGSTPLEKELQQDYLRFLRTSKLGTHDEVRGVAAGRADVFHDLGRVRIITEIKRESDDCSFDALLENYGEQAAAYQNTNVPLGMLMALDLTRSQSVGQHISALHRAAVGDFLEDGVRRGVLVVKIPGNRISPAVATQRGRKRHQGGNSQPAKPTRRKSPAKKSAQGTI</sequence>
<dbReference type="Proteomes" id="UP000181962">
    <property type="component" value="Chromosome"/>
</dbReference>
<dbReference type="AlphaFoldDB" id="A0A1L3FKB6"/>
<organism evidence="2 3">
    <name type="scientific">Bradyrhizobium japonicum</name>
    <dbReference type="NCBI Taxonomy" id="375"/>
    <lineage>
        <taxon>Bacteria</taxon>
        <taxon>Pseudomonadati</taxon>
        <taxon>Pseudomonadota</taxon>
        <taxon>Alphaproteobacteria</taxon>
        <taxon>Hyphomicrobiales</taxon>
        <taxon>Nitrobacteraceae</taxon>
        <taxon>Bradyrhizobium</taxon>
    </lineage>
</organism>
<accession>A0A1L3FKB6</accession>
<evidence type="ECO:0000256" key="1">
    <source>
        <dbReference type="SAM" id="MobiDB-lite"/>
    </source>
</evidence>
<protein>
    <submittedName>
        <fullName evidence="2">Uncharacterized protein</fullName>
    </submittedName>
</protein>
<proteinExistence type="predicted"/>
<dbReference type="EMBL" id="CP017637">
    <property type="protein sequence ID" value="APG13744.1"/>
    <property type="molecule type" value="Genomic_DNA"/>
</dbReference>
<feature type="region of interest" description="Disordered" evidence="1">
    <location>
        <begin position="633"/>
        <end position="669"/>
    </location>
</feature>
<evidence type="ECO:0000313" key="2">
    <source>
        <dbReference type="EMBL" id="APG13744.1"/>
    </source>
</evidence>
<evidence type="ECO:0000313" key="3">
    <source>
        <dbReference type="Proteomes" id="UP000181962"/>
    </source>
</evidence>
<reference evidence="2 3" key="1">
    <citation type="submission" date="2016-11" db="EMBL/GenBank/DDBJ databases">
        <title>Complete Genome Sequence of Bradyrhizobium sp. strain J5, an isolated from soybean nodule in Hokkaido.</title>
        <authorList>
            <person name="Kanehara K."/>
        </authorList>
    </citation>
    <scope>NUCLEOTIDE SEQUENCE [LARGE SCALE GENOMIC DNA]</scope>
    <source>
        <strain evidence="2 3">J5</strain>
    </source>
</reference>
<name>A0A1L3FKB6_BRAJP</name>
<gene>
    <name evidence="2" type="ORF">BKD09_35845</name>
</gene>